<keyword evidence="4" id="KW-1185">Reference proteome</keyword>
<comment type="caution">
    <text evidence="3">The sequence shown here is derived from an EMBL/GenBank/DDBJ whole genome shotgun (WGS) entry which is preliminary data.</text>
</comment>
<feature type="compositionally biased region" description="Basic and acidic residues" evidence="2">
    <location>
        <begin position="527"/>
        <end position="537"/>
    </location>
</feature>
<feature type="compositionally biased region" description="Basic residues" evidence="2">
    <location>
        <begin position="9"/>
        <end position="19"/>
    </location>
</feature>
<evidence type="ECO:0000313" key="4">
    <source>
        <dbReference type="Proteomes" id="UP001470230"/>
    </source>
</evidence>
<feature type="region of interest" description="Disordered" evidence="2">
    <location>
        <begin position="39"/>
        <end position="63"/>
    </location>
</feature>
<evidence type="ECO:0000256" key="1">
    <source>
        <dbReference type="SAM" id="Coils"/>
    </source>
</evidence>
<feature type="region of interest" description="Disordered" evidence="2">
    <location>
        <begin position="166"/>
        <end position="225"/>
    </location>
</feature>
<sequence>MTLNEEKPYRKRPRPRKMKPISVDPFCDPELEMLIEAKEPNITPSGRSPRSFIKQNKQNKTQQNSNKMYSMYNQNIESKKLMDPTNSRNIQKQVFKEESNIAINNTNQNILDQFDNNSIIQNSFIIDSPTEEKNYFYDGDDFIYSDDSKEEIPTKINVFKGNDRINQKFPIPIDHNDKREGNDDDEGESIPTLDCSTNSKQESQSAIQNNSHSMSEIKNNDENSISNNDYYYEYEYEYDFDVDNISKNNDKFQNKNDHSIDYFSDYDKTNKFKEDNDYYSDDDDLTDDYIGENNIRNSNIQNENSNIYINDVNQNDSINESRNANYNESLSSNGNRIETGVYQIHSINHLYSVIKSRIDSLIKTGKKHFPATKNTQEVILRLIDQSRACHEYHFLENRVKYFEKENTELKLNRADMPKKYSIMQQKEVKQLSKELVEAKNRIEALQVINRQQNLSNRDPNHLLDEVEIMKKEHQVIMSKEKQKVEKIRISVNYLQKQLDEIEKRISLMTQKTSNYSVKQIIKHEKMRQKEKNEEMRNEMSSLLESYD</sequence>
<evidence type="ECO:0000313" key="3">
    <source>
        <dbReference type="EMBL" id="KAK8875442.1"/>
    </source>
</evidence>
<organism evidence="3 4">
    <name type="scientific">Tritrichomonas musculus</name>
    <dbReference type="NCBI Taxonomy" id="1915356"/>
    <lineage>
        <taxon>Eukaryota</taxon>
        <taxon>Metamonada</taxon>
        <taxon>Parabasalia</taxon>
        <taxon>Tritrichomonadida</taxon>
        <taxon>Tritrichomonadidae</taxon>
        <taxon>Tritrichomonas</taxon>
    </lineage>
</organism>
<feature type="region of interest" description="Disordered" evidence="2">
    <location>
        <begin position="527"/>
        <end position="547"/>
    </location>
</feature>
<dbReference type="EMBL" id="JAPFFF010000012">
    <property type="protein sequence ID" value="KAK8875442.1"/>
    <property type="molecule type" value="Genomic_DNA"/>
</dbReference>
<feature type="coiled-coil region" evidence="1">
    <location>
        <begin position="421"/>
        <end position="448"/>
    </location>
</feature>
<name>A0ABR2JC66_9EUKA</name>
<protein>
    <submittedName>
        <fullName evidence="3">Uncharacterized protein</fullName>
    </submittedName>
</protein>
<feature type="compositionally biased region" description="Polar residues" evidence="2">
    <location>
        <begin position="194"/>
        <end position="214"/>
    </location>
</feature>
<feature type="compositionally biased region" description="Polar residues" evidence="2">
    <location>
        <begin position="538"/>
        <end position="547"/>
    </location>
</feature>
<gene>
    <name evidence="3" type="ORF">M9Y10_005607</name>
</gene>
<feature type="compositionally biased region" description="Low complexity" evidence="2">
    <location>
        <begin position="54"/>
        <end position="63"/>
    </location>
</feature>
<evidence type="ECO:0000256" key="2">
    <source>
        <dbReference type="SAM" id="MobiDB-lite"/>
    </source>
</evidence>
<dbReference type="Proteomes" id="UP001470230">
    <property type="component" value="Unassembled WGS sequence"/>
</dbReference>
<keyword evidence="1" id="KW-0175">Coiled coil</keyword>
<accession>A0ABR2JC66</accession>
<reference evidence="3 4" key="1">
    <citation type="submission" date="2024-04" db="EMBL/GenBank/DDBJ databases">
        <title>Tritrichomonas musculus Genome.</title>
        <authorList>
            <person name="Alves-Ferreira E."/>
            <person name="Grigg M."/>
            <person name="Lorenzi H."/>
            <person name="Galac M."/>
        </authorList>
    </citation>
    <scope>NUCLEOTIDE SEQUENCE [LARGE SCALE GENOMIC DNA]</scope>
    <source>
        <strain evidence="3 4">EAF2021</strain>
    </source>
</reference>
<feature type="region of interest" description="Disordered" evidence="2">
    <location>
        <begin position="1"/>
        <end position="24"/>
    </location>
</feature>
<proteinExistence type="predicted"/>